<dbReference type="InterPro" id="IPR008979">
    <property type="entry name" value="Galactose-bd-like_sf"/>
</dbReference>
<feature type="domain" description="Beta-mannosidase-like galactose-binding" evidence="10">
    <location>
        <begin position="72"/>
        <end position="227"/>
    </location>
</feature>
<evidence type="ECO:0000256" key="4">
    <source>
        <dbReference type="ARBA" id="ARBA00022729"/>
    </source>
</evidence>
<evidence type="ECO:0000259" key="10">
    <source>
        <dbReference type="Pfam" id="PF22666"/>
    </source>
</evidence>
<dbReference type="Gene3D" id="2.60.120.260">
    <property type="entry name" value="Galactose-binding domain-like"/>
    <property type="match status" value="1"/>
</dbReference>
<keyword evidence="5" id="KW-0378">Hydrolase</keyword>
<comment type="catalytic activity">
    <reaction evidence="1">
        <text>Hydrolysis of terminal, non-reducing beta-D-mannose residues in beta-D-mannosides.</text>
        <dbReference type="EC" id="3.2.1.25"/>
    </reaction>
</comment>
<dbReference type="SUPFAM" id="SSF49785">
    <property type="entry name" value="Galactose-binding domain-like"/>
    <property type="match status" value="1"/>
</dbReference>
<dbReference type="InterPro" id="IPR006102">
    <property type="entry name" value="Ig-like_GH2"/>
</dbReference>
<dbReference type="InterPro" id="IPR050887">
    <property type="entry name" value="Beta-mannosidase_GH2"/>
</dbReference>
<dbReference type="Pfam" id="PF22666">
    <property type="entry name" value="Glyco_hydro_2_N2"/>
    <property type="match status" value="1"/>
</dbReference>
<evidence type="ECO:0000313" key="12">
    <source>
        <dbReference type="Proteomes" id="UP000820977"/>
    </source>
</evidence>
<dbReference type="PANTHER" id="PTHR43730:SF1">
    <property type="entry name" value="BETA-MANNOSIDASE"/>
    <property type="match status" value="1"/>
</dbReference>
<feature type="chain" id="PRO_5047229881" description="beta-mannosidase" evidence="7">
    <location>
        <begin position="21"/>
        <end position="846"/>
    </location>
</feature>
<dbReference type="InterPro" id="IPR013783">
    <property type="entry name" value="Ig-like_fold"/>
</dbReference>
<evidence type="ECO:0000259" key="9">
    <source>
        <dbReference type="Pfam" id="PF02836"/>
    </source>
</evidence>
<dbReference type="EMBL" id="JABKKJ010000005">
    <property type="protein sequence ID" value="NPE24893.1"/>
    <property type="molecule type" value="Genomic_DNA"/>
</dbReference>
<dbReference type="Gene3D" id="3.20.20.80">
    <property type="entry name" value="Glycosidases"/>
    <property type="match status" value="1"/>
</dbReference>
<dbReference type="InterPro" id="IPR054593">
    <property type="entry name" value="Beta-mannosidase-like_N2"/>
</dbReference>
<dbReference type="InterPro" id="IPR023232">
    <property type="entry name" value="Glyco_hydro_2_AS"/>
</dbReference>
<feature type="domain" description="Glycoside hydrolase family 2 catalytic" evidence="9">
    <location>
        <begin position="362"/>
        <end position="502"/>
    </location>
</feature>
<dbReference type="RefSeq" id="WP_172344378.1">
    <property type="nucleotide sequence ID" value="NZ_CATJFF010000124.1"/>
</dbReference>
<dbReference type="InterPro" id="IPR036156">
    <property type="entry name" value="Beta-gal/glucu_dom_sf"/>
</dbReference>
<proteinExistence type="inferred from homology"/>
<evidence type="ECO:0000256" key="5">
    <source>
        <dbReference type="ARBA" id="ARBA00022801"/>
    </source>
</evidence>
<dbReference type="InterPro" id="IPR006103">
    <property type="entry name" value="Glyco_hydro_2_cat"/>
</dbReference>
<dbReference type="Pfam" id="PF02836">
    <property type="entry name" value="Glyco_hydro_2_C"/>
    <property type="match status" value="1"/>
</dbReference>
<reference evidence="11 12" key="1">
    <citation type="submission" date="2020-05" db="EMBL/GenBank/DDBJ databases">
        <title>Distinct polysaccharide utilization as determinants for interspecies competition between intestinal Prevotella spp.</title>
        <authorList>
            <person name="Galvez E.J.C."/>
            <person name="Iljazovic A."/>
            <person name="Strowig T."/>
        </authorList>
    </citation>
    <scope>NUCLEOTIDE SEQUENCE [LARGE SCALE GENOMIC DNA]</scope>
    <source>
        <strain evidence="11 12">PCHR</strain>
    </source>
</reference>
<dbReference type="PROSITE" id="PS00608">
    <property type="entry name" value="GLYCOSYL_HYDROL_F2_2"/>
    <property type="match status" value="1"/>
</dbReference>
<feature type="signal peptide" evidence="7">
    <location>
        <begin position="1"/>
        <end position="20"/>
    </location>
</feature>
<comment type="caution">
    <text evidence="11">The sequence shown here is derived from an EMBL/GenBank/DDBJ whole genome shotgun (WGS) entry which is preliminary data.</text>
</comment>
<keyword evidence="12" id="KW-1185">Reference proteome</keyword>
<accession>A0ABX2B260</accession>
<evidence type="ECO:0000259" key="8">
    <source>
        <dbReference type="Pfam" id="PF00703"/>
    </source>
</evidence>
<dbReference type="Pfam" id="PF00703">
    <property type="entry name" value="Glyco_hydro_2"/>
    <property type="match status" value="1"/>
</dbReference>
<dbReference type="Proteomes" id="UP000820977">
    <property type="component" value="Unassembled WGS sequence"/>
</dbReference>
<dbReference type="PANTHER" id="PTHR43730">
    <property type="entry name" value="BETA-MANNOSIDASE"/>
    <property type="match status" value="1"/>
</dbReference>
<organism evidence="11 12">
    <name type="scientific">Xylanibacter caecicola</name>
    <dbReference type="NCBI Taxonomy" id="2736294"/>
    <lineage>
        <taxon>Bacteria</taxon>
        <taxon>Pseudomonadati</taxon>
        <taxon>Bacteroidota</taxon>
        <taxon>Bacteroidia</taxon>
        <taxon>Bacteroidales</taxon>
        <taxon>Prevotellaceae</taxon>
        <taxon>Xylanibacter</taxon>
    </lineage>
</organism>
<dbReference type="Gene3D" id="2.60.40.10">
    <property type="entry name" value="Immunoglobulins"/>
    <property type="match status" value="1"/>
</dbReference>
<evidence type="ECO:0000256" key="7">
    <source>
        <dbReference type="SAM" id="SignalP"/>
    </source>
</evidence>
<dbReference type="SUPFAM" id="SSF49303">
    <property type="entry name" value="beta-Galactosidase/glucuronidase domain"/>
    <property type="match status" value="2"/>
</dbReference>
<keyword evidence="4 7" id="KW-0732">Signal</keyword>
<dbReference type="EC" id="3.2.1.25" evidence="3"/>
<name>A0ABX2B260_9BACT</name>
<dbReference type="PROSITE" id="PS51257">
    <property type="entry name" value="PROKAR_LIPOPROTEIN"/>
    <property type="match status" value="1"/>
</dbReference>
<protein>
    <recommendedName>
        <fullName evidence="3">beta-mannosidase</fullName>
        <ecNumber evidence="3">3.2.1.25</ecNumber>
    </recommendedName>
</protein>
<evidence type="ECO:0000256" key="3">
    <source>
        <dbReference type="ARBA" id="ARBA00012754"/>
    </source>
</evidence>
<evidence type="ECO:0000256" key="2">
    <source>
        <dbReference type="ARBA" id="ARBA00007401"/>
    </source>
</evidence>
<dbReference type="InterPro" id="IPR017853">
    <property type="entry name" value="GH"/>
</dbReference>
<keyword evidence="6" id="KW-0326">Glycosidase</keyword>
<evidence type="ECO:0000256" key="6">
    <source>
        <dbReference type="ARBA" id="ARBA00023295"/>
    </source>
</evidence>
<sequence length="846" mass="96543">MNKTFLTVICLMFVACAVHAQASLDEIDRRAWHDAVSPLDVEAVDMSDIPVRKMKHRASDRCMSLNGSWMLTGADSINSDISVPCNVPGSIHTALKGAGVIPDPCLGRNDTIAERCSYRRWYVTRTFDYDGTMSNPLLSFKGVANKCRIFINGMLAAEHEGMFGEPDIEAERYLKRGENVIKVELLPIPEIYNGGWPATANEAWKHTVVANCVYGWHYSKIPSMGIWSDVQILDRPDLRIETPFFITRSVEGDMRMQITFPNVTTGEIRLLIKPYNFDGKAQTFAKTINEAKGNVAFDFKIKEPSLWWPNGVGSPNLYDAEIQLLIDGKVRSVCERRFGIRTVEMKPFPEGKREDLYNWTFCINGHDMFVKGTGWCMMDALLDFSREKYERFLSVARQQNIQLIRAWGGGMPETDTFYELCDEKGIMVMQEWPTAWNSHETQPFEMLRETVVSNTVRLRNHPSLVMWGGGNESEKPYGRAIDMMGHLSVELDGSRPFHRAEAWGGSRHNYNCWWDEMHLNHNLNMTARFWGEFGVPSLPSVESVMKYLNDEEYVWPPKKESVFTHHTPIFGTNGEISRLGQYAGYFTSLETLDDVVFGSQMAQVVGVRHTLERSRTMWPNTTGALYYKLNDNYPGLSWSSIDYYGVIKPLHYFAKRAFEPTTTVLLFDRTNMAGQEVSIPYYLLDDNNTITDRNVKARLSVWNHKMKCVLDTLITIKPKGRVEKISDIVLKDNQTLSEMLYMKTDLLKDDGTLIARNWYFCNYETRRGVMQESCAADVCFEQDGNTITIKNQSDWPAVGVTIDVPGMSSSLLLSDNYLWIDPGETVIVDANTSRPAIVKWWNSKNK</sequence>
<dbReference type="SUPFAM" id="SSF51445">
    <property type="entry name" value="(Trans)glycosidases"/>
    <property type="match status" value="1"/>
</dbReference>
<comment type="similarity">
    <text evidence="2">Belongs to the glycosyl hydrolase 2 family.</text>
</comment>
<feature type="domain" description="Glycoside hydrolase family 2 immunoglobulin-like beta-sandwich" evidence="8">
    <location>
        <begin position="239"/>
        <end position="341"/>
    </location>
</feature>
<gene>
    <name evidence="11" type="ORF">HPS54_05070</name>
</gene>
<evidence type="ECO:0000313" key="11">
    <source>
        <dbReference type="EMBL" id="NPE24893.1"/>
    </source>
</evidence>
<evidence type="ECO:0000256" key="1">
    <source>
        <dbReference type="ARBA" id="ARBA00000829"/>
    </source>
</evidence>